<dbReference type="EMBL" id="BBRZ01000091">
    <property type="protein sequence ID" value="GAM58528.1"/>
    <property type="molecule type" value="Genomic_DNA"/>
</dbReference>
<evidence type="ECO:0000313" key="2">
    <source>
        <dbReference type="Proteomes" id="UP000031671"/>
    </source>
</evidence>
<dbReference type="Gene3D" id="3.30.160.100">
    <property type="entry name" value="Ribosome hibernation promotion factor-like"/>
    <property type="match status" value="1"/>
</dbReference>
<dbReference type="SUPFAM" id="SSF69754">
    <property type="entry name" value="Ribosome binding protein Y (YfiA homologue)"/>
    <property type="match status" value="1"/>
</dbReference>
<proteinExistence type="predicted"/>
<reference evidence="1 2" key="2">
    <citation type="submission" date="2015-01" db="EMBL/GenBank/DDBJ databases">
        <authorList>
            <consortium name="NBRP consortium"/>
            <person name="Sawabe T."/>
            <person name="Meirelles P."/>
            <person name="Feng G."/>
            <person name="Sayaka M."/>
            <person name="Hattori M."/>
            <person name="Ohkuma M."/>
        </authorList>
    </citation>
    <scope>NUCLEOTIDE SEQUENCE [LARGE SCALE GENOMIC DNA]</scope>
    <source>
        <strain evidence="2">JCM 19231</strain>
    </source>
</reference>
<dbReference type="Proteomes" id="UP000031671">
    <property type="component" value="Unassembled WGS sequence"/>
</dbReference>
<organism evidence="1 2">
    <name type="scientific">Vibrio ishigakensis</name>
    <dbReference type="NCBI Taxonomy" id="1481914"/>
    <lineage>
        <taxon>Bacteria</taxon>
        <taxon>Pseudomonadati</taxon>
        <taxon>Pseudomonadota</taxon>
        <taxon>Gammaproteobacteria</taxon>
        <taxon>Vibrionales</taxon>
        <taxon>Vibrionaceae</taxon>
        <taxon>Vibrio</taxon>
    </lineage>
</organism>
<dbReference type="RefSeq" id="WP_261833236.1">
    <property type="nucleotide sequence ID" value="NZ_AP024881.1"/>
</dbReference>
<keyword evidence="2" id="KW-1185">Reference proteome</keyword>
<name>A0A0B8P5K9_9VIBR</name>
<reference evidence="1 2" key="1">
    <citation type="submission" date="2015-01" db="EMBL/GenBank/DDBJ databases">
        <title>Vibrio sp. C1 JCM 19231 whole genome shotgun sequence.</title>
        <authorList>
            <person name="Sawabe T."/>
            <person name="Meirelles P."/>
            <person name="Feng G."/>
            <person name="Sayaka M."/>
            <person name="Hattori M."/>
            <person name="Ohkuma M."/>
        </authorList>
    </citation>
    <scope>NUCLEOTIDE SEQUENCE [LARGE SCALE GENOMIC DNA]</scope>
    <source>
        <strain evidence="2">JCM 19231</strain>
    </source>
</reference>
<evidence type="ECO:0000313" key="1">
    <source>
        <dbReference type="EMBL" id="GAM58528.1"/>
    </source>
</evidence>
<sequence>MQINTYNLELASELRSLIEEEHMYLYRFNIFILLLQCDIEKLQTTKRCYQVSLTLYLEKKTYTVVSQDRELTNAIEEAFVQLQNKLFRHETKLTLGYVKQKLGQIKMVLNSPITTS</sequence>
<accession>A0A0B8P5K9</accession>
<dbReference type="AlphaFoldDB" id="A0A0B8P5K9"/>
<dbReference type="InterPro" id="IPR036567">
    <property type="entry name" value="RHF-like"/>
</dbReference>
<protein>
    <submittedName>
        <fullName evidence="1">Uncharacterized protein</fullName>
    </submittedName>
</protein>
<comment type="caution">
    <text evidence="1">The sequence shown here is derived from an EMBL/GenBank/DDBJ whole genome shotgun (WGS) entry which is preliminary data.</text>
</comment>
<gene>
    <name evidence="1" type="ORF">JCM19231_5614</name>
</gene>